<accession>A3I1Y9</accession>
<feature type="domain" description="Glycosyl transferase family 1" evidence="2">
    <location>
        <begin position="183"/>
        <end position="330"/>
    </location>
</feature>
<dbReference type="AlphaFoldDB" id="A3I1Y9"/>
<keyword evidence="1 3" id="KW-0808">Transferase</keyword>
<dbReference type="EMBL" id="CM001023">
    <property type="protein sequence ID" value="EAZ79805.2"/>
    <property type="molecule type" value="Genomic_DNA"/>
</dbReference>
<gene>
    <name evidence="3" type="ORF">ALPR1_09273</name>
</gene>
<dbReference type="EMBL" id="AAXU02000001">
    <property type="protein sequence ID" value="EAZ79805.2"/>
    <property type="molecule type" value="Genomic_DNA"/>
</dbReference>
<dbReference type="GO" id="GO:0009103">
    <property type="term" value="P:lipopolysaccharide biosynthetic process"/>
    <property type="evidence" value="ECO:0007669"/>
    <property type="project" value="TreeGrafter"/>
</dbReference>
<organism evidence="3 4">
    <name type="scientific">Algoriphagus machipongonensis</name>
    <dbReference type="NCBI Taxonomy" id="388413"/>
    <lineage>
        <taxon>Bacteria</taxon>
        <taxon>Pseudomonadati</taxon>
        <taxon>Bacteroidota</taxon>
        <taxon>Cytophagia</taxon>
        <taxon>Cytophagales</taxon>
        <taxon>Cyclobacteriaceae</taxon>
        <taxon>Algoriphagus</taxon>
    </lineage>
</organism>
<sequence>MNTQRFLVSNTALPAQKIGSWTNRITFLIQQNPDFFDYILSPTAQENNQFRFCQKRSFLKLPSRLKSWQLKNRIAKDYIKNIEELAKPDHKIQILVMDDTLLLEAISSFKKGSQLSIELVFSFHGHDLRLNPDLIQNTDKILFLTNLAYQKALELHEIFTPQVFIVGNGVRSDVFFPLSLKEKKEQKIKLGYQADDEILILMSNNRPKKGLQLFLKIIQEILSQHPHYKVMVIGVEKEDSISDPNIEFLGKIPNNELPQYLQIGDIYFFTSLWKEGFGLSMVEAAKSGNKVIASENGGIPEVVEDFDQAYLVKDPNKIENWVKAFQFATQSKSYIPDPKKLSDFHALSDWLTKYQNALMS</sequence>
<dbReference type="InterPro" id="IPR001296">
    <property type="entry name" value="Glyco_trans_1"/>
</dbReference>
<name>A3I1Y9_9BACT</name>
<dbReference type="PANTHER" id="PTHR46401:SF2">
    <property type="entry name" value="GLYCOSYLTRANSFERASE WBBK-RELATED"/>
    <property type="match status" value="1"/>
</dbReference>
<evidence type="ECO:0000313" key="4">
    <source>
        <dbReference type="Proteomes" id="UP000003919"/>
    </source>
</evidence>
<evidence type="ECO:0000259" key="2">
    <source>
        <dbReference type="Pfam" id="PF00534"/>
    </source>
</evidence>
<protein>
    <submittedName>
        <fullName evidence="3">Glycosyl transferase</fullName>
    </submittedName>
</protein>
<dbReference type="Gene3D" id="3.40.50.2000">
    <property type="entry name" value="Glycogen Phosphorylase B"/>
    <property type="match status" value="2"/>
</dbReference>
<dbReference type="STRING" id="388413.ALPR1_09273"/>
<comment type="caution">
    <text evidence="3">The sequence shown here is derived from an EMBL/GenBank/DDBJ whole genome shotgun (WGS) entry which is preliminary data.</text>
</comment>
<dbReference type="eggNOG" id="COG0438">
    <property type="taxonomic scope" value="Bacteria"/>
</dbReference>
<dbReference type="HOGENOM" id="CLU_760202_0_0_10"/>
<dbReference type="Proteomes" id="UP000003919">
    <property type="component" value="Chromosome"/>
</dbReference>
<dbReference type="GO" id="GO:0016757">
    <property type="term" value="F:glycosyltransferase activity"/>
    <property type="evidence" value="ECO:0007669"/>
    <property type="project" value="InterPro"/>
</dbReference>
<proteinExistence type="predicted"/>
<evidence type="ECO:0000313" key="3">
    <source>
        <dbReference type="EMBL" id="EAZ79805.2"/>
    </source>
</evidence>
<dbReference type="SUPFAM" id="SSF53756">
    <property type="entry name" value="UDP-Glycosyltransferase/glycogen phosphorylase"/>
    <property type="match status" value="1"/>
</dbReference>
<dbReference type="Pfam" id="PF00534">
    <property type="entry name" value="Glycos_transf_1"/>
    <property type="match status" value="1"/>
</dbReference>
<keyword evidence="4" id="KW-1185">Reference proteome</keyword>
<evidence type="ECO:0000256" key="1">
    <source>
        <dbReference type="ARBA" id="ARBA00022679"/>
    </source>
</evidence>
<dbReference type="PANTHER" id="PTHR46401">
    <property type="entry name" value="GLYCOSYLTRANSFERASE WBBK-RELATED"/>
    <property type="match status" value="1"/>
</dbReference>
<dbReference type="OrthoDB" id="9801573at2"/>
<reference evidence="3 4" key="1">
    <citation type="journal article" date="2011" name="J. Bacteriol.">
        <title>Complete genome sequence of Algoriphagus sp. PR1, bacterial prey of a colony-forming choanoflagellate.</title>
        <authorList>
            <person name="Alegado R.A."/>
            <person name="Ferriera S."/>
            <person name="Nusbaum C."/>
            <person name="Young S.K."/>
            <person name="Zeng Q."/>
            <person name="Imamovic A."/>
            <person name="Fairclough S.R."/>
            <person name="King N."/>
        </authorList>
    </citation>
    <scope>NUCLEOTIDE SEQUENCE [LARGE SCALE GENOMIC DNA]</scope>
    <source>
        <strain evidence="3 4">PR1</strain>
    </source>
</reference>
<dbReference type="CDD" id="cd03801">
    <property type="entry name" value="GT4_PimA-like"/>
    <property type="match status" value="1"/>
</dbReference>